<dbReference type="PANTHER" id="PTHR34220:SF7">
    <property type="entry name" value="SENSOR HISTIDINE KINASE YPDA"/>
    <property type="match status" value="1"/>
</dbReference>
<dbReference type="AlphaFoldDB" id="A0A425Y7Y4"/>
<feature type="transmembrane region" description="Helical" evidence="1">
    <location>
        <begin position="454"/>
        <end position="479"/>
    </location>
</feature>
<organism evidence="3 4">
    <name type="scientific">Ancylomarina euxinus</name>
    <dbReference type="NCBI Taxonomy" id="2283627"/>
    <lineage>
        <taxon>Bacteria</taxon>
        <taxon>Pseudomonadati</taxon>
        <taxon>Bacteroidota</taxon>
        <taxon>Bacteroidia</taxon>
        <taxon>Marinilabiliales</taxon>
        <taxon>Marinifilaceae</taxon>
        <taxon>Ancylomarina</taxon>
    </lineage>
</organism>
<dbReference type="RefSeq" id="WP_125028984.1">
    <property type="nucleotide sequence ID" value="NZ_JAPXVP010000001.1"/>
</dbReference>
<dbReference type="SUPFAM" id="SSF69318">
    <property type="entry name" value="Integrin alpha N-terminal domain"/>
    <property type="match status" value="1"/>
</dbReference>
<proteinExistence type="predicted"/>
<sequence>MLKRLAQKSIQFLSSPWGISLFLAIPLWWLTIDHTSQYEIKKMDEGMLSKNRMNFWIDLDSDGITERLHVYPFKKDFYSIPIHRVNNDICVQYNIRGSLAYTPKNSISFGDFDINGFKEIYTISNCGDSLFLNVIEPLGKGEIIKERFMGLTRNGKAGYDYEIKDSQLYDVDGDGKKEFVTLISGGFNLYPRHMYIYDIEKDKLKKSDYLASKIYGFNISDINDDGHPEFLITNSAAGNMRPPLPTPNDYNAYLYILDQNLKPLIKPKIFEGETQQLEMSPISIENRNYWLAFSSCSSKLNAVGYNFYLYNYKGEVLKNKHFPFNNPKSYLRLRQFKLNNKPECLVLKSDGTINKFDRELNLKQISKIDEKISTYFQSIDLDQNGKDETLTISNNGQELYVYRNGFKRHETYDIDCIPGKYYASIILGKYNHPAFYLQVGNQWFEFIYRKISYYYLRVFGIISGIYTGLFVLVWGIQFLTTSRDRRKKRLAELQLTNWKNQLDPHFTFNTLNSVGAVILSEDRDKAYDFFTRFSKLVRYALEASNKVSVSIEDEIHFIELYLQLEQFRFNDKFNYTIDVSKEVNRFTQVPKMLLQTYVENAVRHGLMDRNTMGLLKINIFKEKGYLIFQVKDNGIGRVASNRKRRLSNGIGMKAMKEYFELLNSINYKNISLEIKDSDETNIKFPGTIVTIRIPKDFSYEL</sequence>
<dbReference type="Pfam" id="PF06580">
    <property type="entry name" value="His_kinase"/>
    <property type="match status" value="1"/>
</dbReference>
<dbReference type="Proteomes" id="UP000285794">
    <property type="component" value="Unassembled WGS sequence"/>
</dbReference>
<keyword evidence="1" id="KW-0472">Membrane</keyword>
<dbReference type="SUPFAM" id="SSF55874">
    <property type="entry name" value="ATPase domain of HSP90 chaperone/DNA topoisomerase II/histidine kinase"/>
    <property type="match status" value="1"/>
</dbReference>
<evidence type="ECO:0000313" key="3">
    <source>
        <dbReference type="EMBL" id="RRG24610.1"/>
    </source>
</evidence>
<dbReference type="InterPro" id="IPR050640">
    <property type="entry name" value="Bact_2-comp_sensor_kinase"/>
</dbReference>
<dbReference type="InterPro" id="IPR036890">
    <property type="entry name" value="HATPase_C_sf"/>
</dbReference>
<protein>
    <recommendedName>
        <fullName evidence="2">Signal transduction histidine kinase internal region domain-containing protein</fullName>
    </recommendedName>
</protein>
<gene>
    <name evidence="3" type="ORF">DWB61_00920</name>
</gene>
<dbReference type="GO" id="GO:0016020">
    <property type="term" value="C:membrane"/>
    <property type="evidence" value="ECO:0007669"/>
    <property type="project" value="InterPro"/>
</dbReference>
<dbReference type="InterPro" id="IPR028994">
    <property type="entry name" value="Integrin_alpha_N"/>
</dbReference>
<evidence type="ECO:0000259" key="2">
    <source>
        <dbReference type="Pfam" id="PF06580"/>
    </source>
</evidence>
<evidence type="ECO:0000256" key="1">
    <source>
        <dbReference type="SAM" id="Phobius"/>
    </source>
</evidence>
<dbReference type="InterPro" id="IPR010559">
    <property type="entry name" value="Sig_transdc_His_kin_internal"/>
</dbReference>
<dbReference type="GO" id="GO:0000155">
    <property type="term" value="F:phosphorelay sensor kinase activity"/>
    <property type="evidence" value="ECO:0007669"/>
    <property type="project" value="InterPro"/>
</dbReference>
<comment type="caution">
    <text evidence="3">The sequence shown here is derived from an EMBL/GenBank/DDBJ whole genome shotgun (WGS) entry which is preliminary data.</text>
</comment>
<keyword evidence="4" id="KW-1185">Reference proteome</keyword>
<feature type="domain" description="Signal transduction histidine kinase internal region" evidence="2">
    <location>
        <begin position="494"/>
        <end position="573"/>
    </location>
</feature>
<reference evidence="3 4" key="1">
    <citation type="submission" date="2018-07" db="EMBL/GenBank/DDBJ databases">
        <title>Draft genome sequence of Ancylomarina sp. M1P.</title>
        <authorList>
            <person name="Yadav S."/>
            <person name="Villanueva L."/>
            <person name="Damste J.S.S."/>
        </authorList>
    </citation>
    <scope>NUCLEOTIDE SEQUENCE [LARGE SCALE GENOMIC DNA]</scope>
    <source>
        <strain evidence="3 4">M1P</strain>
    </source>
</reference>
<accession>A0A425Y7Y4</accession>
<keyword evidence="1" id="KW-1133">Transmembrane helix</keyword>
<dbReference type="PANTHER" id="PTHR34220">
    <property type="entry name" value="SENSOR HISTIDINE KINASE YPDA"/>
    <property type="match status" value="1"/>
</dbReference>
<dbReference type="EMBL" id="QQWG01000001">
    <property type="protein sequence ID" value="RRG24610.1"/>
    <property type="molecule type" value="Genomic_DNA"/>
</dbReference>
<dbReference type="Gene3D" id="3.30.565.10">
    <property type="entry name" value="Histidine kinase-like ATPase, C-terminal domain"/>
    <property type="match status" value="1"/>
</dbReference>
<keyword evidence="1" id="KW-0812">Transmembrane</keyword>
<name>A0A425Y7Y4_9BACT</name>
<dbReference type="OrthoDB" id="9809908at2"/>
<evidence type="ECO:0000313" key="4">
    <source>
        <dbReference type="Proteomes" id="UP000285794"/>
    </source>
</evidence>
<feature type="transmembrane region" description="Helical" evidence="1">
    <location>
        <begin position="12"/>
        <end position="30"/>
    </location>
</feature>